<keyword evidence="2" id="KW-0489">Methyltransferase</keyword>
<evidence type="ECO:0000256" key="4">
    <source>
        <dbReference type="ARBA" id="ARBA00022691"/>
    </source>
</evidence>
<gene>
    <name evidence="11" type="ORF">A2Z67_04675</name>
</gene>
<evidence type="ECO:0000313" key="11">
    <source>
        <dbReference type="EMBL" id="OGM09207.1"/>
    </source>
</evidence>
<dbReference type="GO" id="GO:0032259">
    <property type="term" value="P:methylation"/>
    <property type="evidence" value="ECO:0007669"/>
    <property type="project" value="UniProtKB-KW"/>
</dbReference>
<dbReference type="InterPro" id="IPR029063">
    <property type="entry name" value="SAM-dependent_MTases_sf"/>
</dbReference>
<reference evidence="11 12" key="1">
    <citation type="journal article" date="2016" name="Nat. Commun.">
        <title>Thousands of microbial genomes shed light on interconnected biogeochemical processes in an aquifer system.</title>
        <authorList>
            <person name="Anantharaman K."/>
            <person name="Brown C.T."/>
            <person name="Hug L.A."/>
            <person name="Sharon I."/>
            <person name="Castelle C.J."/>
            <person name="Probst A.J."/>
            <person name="Thomas B.C."/>
            <person name="Singh A."/>
            <person name="Wilkins M.J."/>
            <person name="Karaoz U."/>
            <person name="Brodie E.L."/>
            <person name="Williams K.H."/>
            <person name="Hubbard S.S."/>
            <person name="Banfield J.F."/>
        </authorList>
    </citation>
    <scope>NUCLEOTIDE SEQUENCE [LARGE SCALE GENOMIC DNA]</scope>
</reference>
<evidence type="ECO:0000256" key="5">
    <source>
        <dbReference type="ARBA" id="ARBA00022747"/>
    </source>
</evidence>
<dbReference type="EC" id="2.1.1.-" evidence="8"/>
<dbReference type="GO" id="GO:0003677">
    <property type="term" value="F:DNA binding"/>
    <property type="evidence" value="ECO:0007669"/>
    <property type="project" value="UniProtKB-KW"/>
</dbReference>
<proteinExistence type="inferred from homology"/>
<evidence type="ECO:0000256" key="1">
    <source>
        <dbReference type="ARBA" id="ARBA00010203"/>
    </source>
</evidence>
<dbReference type="Pfam" id="PF01555">
    <property type="entry name" value="N6_N4_Mtase"/>
    <property type="match status" value="2"/>
</dbReference>
<evidence type="ECO:0000259" key="10">
    <source>
        <dbReference type="Pfam" id="PF01555"/>
    </source>
</evidence>
<evidence type="ECO:0000256" key="8">
    <source>
        <dbReference type="RuleBase" id="RU362026"/>
    </source>
</evidence>
<dbReference type="GO" id="GO:0015667">
    <property type="term" value="F:site-specific DNA-methyltransferase (cytosine-N4-specific) activity"/>
    <property type="evidence" value="ECO:0007669"/>
    <property type="project" value="UniProtKB-EC"/>
</dbReference>
<sequence length="438" mass="49481">MIFNCDARHIPLADKSINCVITSPPYYALRKYDIPDVIWDGSPNCPHDWVTEELAFDYRMRAGGTQNSMYGDRPPPKAQKIEYGSRSNCTKCGAWKGQLGCESHYDDFIRHLCDIFDEVKRVLRDDGIIFVNLSDSYGGSGGDQGKKPGTQRKGPRGIDSRPVGIGGFGAPPSQKFAPKSLLGIPERFVIEMLNRGWILRNKIVWHKPNTLPHSVKDRFTVDWEPVFFFAKKKDYFFDQQFEPMSSVTLNDARAGNDEGGRGWKDYDSEGVSGGVKVRQRIFNNLNPLGRNKRCVWKIPTKGVREAHFAIFPEDLVRPMILAGVPEFICKKCGKPREKIYDSEYSGDYDPKVNKPRPDPRDPREFKEKNMGQYMKKLVELTDCGCNAGWIAGSVLDPFAGSGTTIRVAEKLGRRGFGVDLGYSELSTKRTQNVQKEWG</sequence>
<keyword evidence="5" id="KW-0680">Restriction system</keyword>
<dbReference type="PROSITE" id="PS00093">
    <property type="entry name" value="N4_MTASE"/>
    <property type="match status" value="1"/>
</dbReference>
<organism evidence="11 12">
    <name type="scientific">Candidatus Woesebacteria bacterium RBG_13_36_22</name>
    <dbReference type="NCBI Taxonomy" id="1802478"/>
    <lineage>
        <taxon>Bacteria</taxon>
        <taxon>Candidatus Woeseibacteriota</taxon>
    </lineage>
</organism>
<evidence type="ECO:0000313" key="12">
    <source>
        <dbReference type="Proteomes" id="UP000176939"/>
    </source>
</evidence>
<dbReference type="GO" id="GO:0009307">
    <property type="term" value="P:DNA restriction-modification system"/>
    <property type="evidence" value="ECO:0007669"/>
    <property type="project" value="UniProtKB-KW"/>
</dbReference>
<dbReference type="GO" id="GO:0008170">
    <property type="term" value="F:N-methyltransferase activity"/>
    <property type="evidence" value="ECO:0007669"/>
    <property type="project" value="InterPro"/>
</dbReference>
<dbReference type="InterPro" id="IPR001091">
    <property type="entry name" value="RM_Methyltransferase"/>
</dbReference>
<keyword evidence="4" id="KW-0949">S-adenosyl-L-methionine</keyword>
<dbReference type="InterPro" id="IPR017985">
    <property type="entry name" value="MeTrfase_CN4_CS"/>
</dbReference>
<comment type="similarity">
    <text evidence="1">Belongs to the N(4)/N(6)-methyltransferase family. N(4) subfamily.</text>
</comment>
<keyword evidence="3" id="KW-0808">Transferase</keyword>
<feature type="region of interest" description="Disordered" evidence="9">
    <location>
        <begin position="139"/>
        <end position="159"/>
    </location>
</feature>
<feature type="compositionally biased region" description="Basic and acidic residues" evidence="9">
    <location>
        <begin position="348"/>
        <end position="365"/>
    </location>
</feature>
<evidence type="ECO:0000256" key="2">
    <source>
        <dbReference type="ARBA" id="ARBA00022603"/>
    </source>
</evidence>
<dbReference type="EMBL" id="MGFQ01000024">
    <property type="protein sequence ID" value="OGM09207.1"/>
    <property type="molecule type" value="Genomic_DNA"/>
</dbReference>
<dbReference type="Gene3D" id="3.40.50.150">
    <property type="entry name" value="Vaccinia Virus protein VP39"/>
    <property type="match status" value="2"/>
</dbReference>
<dbReference type="Proteomes" id="UP000176939">
    <property type="component" value="Unassembled WGS sequence"/>
</dbReference>
<protein>
    <recommendedName>
        <fullName evidence="8">Methyltransferase</fullName>
        <ecNumber evidence="8">2.1.1.-</ecNumber>
    </recommendedName>
</protein>
<evidence type="ECO:0000256" key="9">
    <source>
        <dbReference type="SAM" id="MobiDB-lite"/>
    </source>
</evidence>
<dbReference type="InterPro" id="IPR002941">
    <property type="entry name" value="DNA_methylase_N4/N6"/>
</dbReference>
<evidence type="ECO:0000256" key="6">
    <source>
        <dbReference type="ARBA" id="ARBA00023125"/>
    </source>
</evidence>
<evidence type="ECO:0000256" key="7">
    <source>
        <dbReference type="ARBA" id="ARBA00049120"/>
    </source>
</evidence>
<comment type="caution">
    <text evidence="11">The sequence shown here is derived from an EMBL/GenBank/DDBJ whole genome shotgun (WGS) entry which is preliminary data.</text>
</comment>
<accession>A0A1F7X2J5</accession>
<keyword evidence="6" id="KW-0238">DNA-binding</keyword>
<comment type="catalytic activity">
    <reaction evidence="7">
        <text>a 2'-deoxycytidine in DNA + S-adenosyl-L-methionine = an N(4)-methyl-2'-deoxycytidine in DNA + S-adenosyl-L-homocysteine + H(+)</text>
        <dbReference type="Rhea" id="RHEA:16857"/>
        <dbReference type="Rhea" id="RHEA-COMP:11369"/>
        <dbReference type="Rhea" id="RHEA-COMP:13674"/>
        <dbReference type="ChEBI" id="CHEBI:15378"/>
        <dbReference type="ChEBI" id="CHEBI:57856"/>
        <dbReference type="ChEBI" id="CHEBI:59789"/>
        <dbReference type="ChEBI" id="CHEBI:85452"/>
        <dbReference type="ChEBI" id="CHEBI:137933"/>
        <dbReference type="EC" id="2.1.1.113"/>
    </reaction>
</comment>
<name>A0A1F7X2J5_9BACT</name>
<dbReference type="AlphaFoldDB" id="A0A1F7X2J5"/>
<evidence type="ECO:0000256" key="3">
    <source>
        <dbReference type="ARBA" id="ARBA00022679"/>
    </source>
</evidence>
<feature type="domain" description="DNA methylase N-4/N-6" evidence="10">
    <location>
        <begin position="392"/>
        <end position="420"/>
    </location>
</feature>
<dbReference type="SUPFAM" id="SSF53335">
    <property type="entry name" value="S-adenosyl-L-methionine-dependent methyltransferases"/>
    <property type="match status" value="1"/>
</dbReference>
<feature type="domain" description="DNA methylase N-4/N-6" evidence="10">
    <location>
        <begin position="17"/>
        <end position="324"/>
    </location>
</feature>
<feature type="region of interest" description="Disordered" evidence="9">
    <location>
        <begin position="343"/>
        <end position="365"/>
    </location>
</feature>
<dbReference type="PRINTS" id="PR00508">
    <property type="entry name" value="S21N4MTFRASE"/>
</dbReference>